<dbReference type="EMBL" id="CP146022">
    <property type="protein sequence ID" value="WWQ68036.1"/>
    <property type="molecule type" value="Genomic_DNA"/>
</dbReference>
<proteinExistence type="predicted"/>
<keyword evidence="2" id="KW-1185">Reference proteome</keyword>
<organism evidence="1 2">
    <name type="scientific">Streptomyces citrinus</name>
    <dbReference type="NCBI Taxonomy" id="3118173"/>
    <lineage>
        <taxon>Bacteria</taxon>
        <taxon>Bacillati</taxon>
        <taxon>Actinomycetota</taxon>
        <taxon>Actinomycetes</taxon>
        <taxon>Kitasatosporales</taxon>
        <taxon>Streptomycetaceae</taxon>
        <taxon>Streptomyces</taxon>
    </lineage>
</organism>
<evidence type="ECO:0000313" key="1">
    <source>
        <dbReference type="EMBL" id="WWQ68036.1"/>
    </source>
</evidence>
<dbReference type="Proteomes" id="UP001432251">
    <property type="component" value="Chromosome"/>
</dbReference>
<sequence length="577" mass="62145">MKRRTAAALALTVAAGLTLTACGGPKPAPGAGSRAPADAFDPVKVGDGDRTRGGNVDVLMSADFQTLDPGNSNYVQTANVGQLYYRTLTMAKEEAGKPPTIVPDLATDLGKVSEDGLTWTYTLKKGLKFEDGSPITAKDVKYGVERTYARDVYTQAPQELNAALSDDGYKGPYKGGDFKGVETPDDRTVVFRLKQPFAEFPALVSRSNTAPVPRAKDTKLDYTNHPVSTGPYRIKSYDRGRAMTLVRNEHWDPASDPNRSALPDTFTFSLSTAQSTISQQLLADADPTALTLDSAGGLQASDAAKLDEPDVARRTASGLIGCTDVLDLNTETIKDPVVRKAIALAIDRKAIHLQYGGARFGKLTQSYINPDQRGYVTQHTALDPSGQPQPDKARKLLEGRDVPKKLVYGYADATPRYKNMGTSLQQNLKQIGIDLELRAIPAANYYTTLAGENMPDLARSGWCGGADSGSVRTTIDPNLGPSVDGRSFGFSNIPRYHDPEIAKAMYALRGENGTSEELGRKWSTLFDRAMQDYPLVPLIRNVTRSVVGSDIRNAQVGYFFGAIDLSTVSIASASGKG</sequence>
<reference evidence="1" key="1">
    <citation type="journal article" date="2025" name="Int. J. Syst. Evol. Microbiol.">
        <title>Streptomyces citrinus sp. nov., with yellow diffusible pigment.</title>
        <authorList>
            <person name="He Y."/>
            <person name="Yang E."/>
            <person name="Xu J."/>
            <person name="Sun Y."/>
            <person name="Sun L."/>
        </authorList>
    </citation>
    <scope>NUCLEOTIDE SEQUENCE</scope>
    <source>
        <strain evidence="1">Q6</strain>
    </source>
</reference>
<name>A0ACD5ALF1_9ACTN</name>
<protein>
    <submittedName>
        <fullName evidence="1">ABC transporter substrate-binding protein</fullName>
    </submittedName>
</protein>
<evidence type="ECO:0000313" key="2">
    <source>
        <dbReference type="Proteomes" id="UP001432251"/>
    </source>
</evidence>
<accession>A0ACD5ALF1</accession>
<gene>
    <name evidence="1" type="ORF">V2W30_35055</name>
</gene>